<accession>A0AA43TWR2</accession>
<proteinExistence type="predicted"/>
<feature type="compositionally biased region" description="Basic and acidic residues" evidence="4">
    <location>
        <begin position="64"/>
        <end position="76"/>
    </location>
</feature>
<name>A0AA43TWR2_9LECA</name>
<organism evidence="5 6">
    <name type="scientific">Ramalina farinacea</name>
    <dbReference type="NCBI Taxonomy" id="258253"/>
    <lineage>
        <taxon>Eukaryota</taxon>
        <taxon>Fungi</taxon>
        <taxon>Dikarya</taxon>
        <taxon>Ascomycota</taxon>
        <taxon>Pezizomycotina</taxon>
        <taxon>Lecanoromycetes</taxon>
        <taxon>OSLEUM clade</taxon>
        <taxon>Lecanoromycetidae</taxon>
        <taxon>Lecanorales</taxon>
        <taxon>Lecanorineae</taxon>
        <taxon>Ramalinaceae</taxon>
        <taxon>Ramalina</taxon>
    </lineage>
</organism>
<dbReference type="EMBL" id="JAPUFD010000009">
    <property type="protein sequence ID" value="MDI1489375.1"/>
    <property type="molecule type" value="Genomic_DNA"/>
</dbReference>
<evidence type="ECO:0008006" key="7">
    <source>
        <dbReference type="Google" id="ProtNLM"/>
    </source>
</evidence>
<dbReference type="Proteomes" id="UP001161017">
    <property type="component" value="Unassembled WGS sequence"/>
</dbReference>
<evidence type="ECO:0000313" key="5">
    <source>
        <dbReference type="EMBL" id="MDI1489375.1"/>
    </source>
</evidence>
<protein>
    <recommendedName>
        <fullName evidence="7">Pentatricopeptide repeat domain-containing protein</fullName>
    </recommendedName>
</protein>
<comment type="subcellular location">
    <subcellularLocation>
        <location evidence="1">Mitochondrion</location>
    </subcellularLocation>
</comment>
<dbReference type="GO" id="GO:0005739">
    <property type="term" value="C:mitochondrion"/>
    <property type="evidence" value="ECO:0007669"/>
    <property type="project" value="UniProtKB-SubCell"/>
</dbReference>
<gene>
    <name evidence="5" type="ORF">OHK93_008653</name>
</gene>
<reference evidence="5" key="1">
    <citation type="journal article" date="2023" name="Genome Biol. Evol.">
        <title>First Whole Genome Sequence and Flow Cytometry Genome Size Data for the Lichen-Forming Fungus Ramalina farinacea (Ascomycota).</title>
        <authorList>
            <person name="Llewellyn T."/>
            <person name="Mian S."/>
            <person name="Hill R."/>
            <person name="Leitch I.J."/>
            <person name="Gaya E."/>
        </authorList>
    </citation>
    <scope>NUCLEOTIDE SEQUENCE</scope>
    <source>
        <strain evidence="5">LIQ254RAFAR</strain>
    </source>
</reference>
<dbReference type="Gene3D" id="1.25.40.10">
    <property type="entry name" value="Tetratricopeptide repeat domain"/>
    <property type="match status" value="1"/>
</dbReference>
<sequence length="628" mass="72360">MLYNLWRRGTCQCSYRLKARCFSSFLHLNISSRGADALTFPHPLLDPLFNGHQQPDYSNAQELQDAKEQSRHDGLRSNHVGLSFTSNLDEDAVGQLGKDGIPQQTSQLEHELPQAPFAWSRCPPTGNIKVKLETIQDLLEEGTTEEVIEGVWKATEDGAVAAAIPSTTVIEILRRLDPCDNFAPFRQPYAQRDPKHYRTLNTSRHKRYASLSRVRKLAWDLCQNRMESGRSVGVREYAAFLRLARGTFDGPLASRIMDALLSRNLKPDLDCYNYYFEAKCWSDAWWASERHLLRVFPYAQKQRQQARSRRVSSNRVIHPHIVGEGGVKSEVTAMYTHMIENGTMPDCTSYGHLITALAREGDLQGVKAVMMRVWYVDVDAVCARGSSAAISLNPDSPMYPDGELIFKIAHAFGTNSEVSTALRLVDFLSRQFNVPIPTYAWEELLNWTFTLSTRRSKLRKVDGAQLGKLPNHTVEDMWNVLINKPYKCQPTLAMYDWMIRSQRRRHRLLPTLEYVVKGFELHQRNEQILAEHVAQTTHDSSREHDQISDQLRSTRALSLDMIRAWCKLLFTDYEWIIGHPHETNENQRPLLWERQLLPYVVDAFWQFTQEHLPRMSYRMESGHVELTD</sequence>
<evidence type="ECO:0000256" key="1">
    <source>
        <dbReference type="ARBA" id="ARBA00004173"/>
    </source>
</evidence>
<dbReference type="AlphaFoldDB" id="A0AA43TWR2"/>
<evidence type="ECO:0000313" key="6">
    <source>
        <dbReference type="Proteomes" id="UP001161017"/>
    </source>
</evidence>
<keyword evidence="6" id="KW-1185">Reference proteome</keyword>
<evidence type="ECO:0000256" key="3">
    <source>
        <dbReference type="ARBA" id="ARBA00023128"/>
    </source>
</evidence>
<dbReference type="InterPro" id="IPR024319">
    <property type="entry name" value="ATPase_expression_mit"/>
</dbReference>
<feature type="region of interest" description="Disordered" evidence="4">
    <location>
        <begin position="51"/>
        <end position="77"/>
    </location>
</feature>
<evidence type="ECO:0000256" key="4">
    <source>
        <dbReference type="SAM" id="MobiDB-lite"/>
    </source>
</evidence>
<evidence type="ECO:0000256" key="2">
    <source>
        <dbReference type="ARBA" id="ARBA00022946"/>
    </source>
</evidence>
<feature type="compositionally biased region" description="Polar residues" evidence="4">
    <location>
        <begin position="51"/>
        <end position="62"/>
    </location>
</feature>
<keyword evidence="3" id="KW-0496">Mitochondrion</keyword>
<keyword evidence="2" id="KW-0809">Transit peptide</keyword>
<dbReference type="InterPro" id="IPR011990">
    <property type="entry name" value="TPR-like_helical_dom_sf"/>
</dbReference>
<dbReference type="Pfam" id="PF12921">
    <property type="entry name" value="ATP13"/>
    <property type="match status" value="1"/>
</dbReference>
<comment type="caution">
    <text evidence="5">The sequence shown here is derived from an EMBL/GenBank/DDBJ whole genome shotgun (WGS) entry which is preliminary data.</text>
</comment>